<keyword evidence="11" id="KW-1133">Transmembrane helix</keyword>
<protein>
    <recommendedName>
        <fullName evidence="3">receptor protein serine/threonine kinase</fullName>
        <ecNumber evidence="3">2.7.11.30</ecNumber>
    </recommendedName>
</protein>
<keyword evidence="5" id="KW-0808">Transferase</keyword>
<reference evidence="15" key="1">
    <citation type="submission" date="2025-08" db="UniProtKB">
        <authorList>
            <consortium name="Ensembl"/>
        </authorList>
    </citation>
    <scope>IDENTIFICATION</scope>
</reference>
<keyword evidence="13" id="KW-0675">Receptor</keyword>
<evidence type="ECO:0000256" key="11">
    <source>
        <dbReference type="ARBA" id="ARBA00022989"/>
    </source>
</evidence>
<keyword evidence="4" id="KW-0723">Serine/threonine-protein kinase</keyword>
<evidence type="ECO:0000256" key="6">
    <source>
        <dbReference type="ARBA" id="ARBA00022692"/>
    </source>
</evidence>
<evidence type="ECO:0000313" key="15">
    <source>
        <dbReference type="Ensembl" id="ENSPKIP00000038103.1"/>
    </source>
</evidence>
<keyword evidence="9" id="KW-0418">Kinase</keyword>
<evidence type="ECO:0000256" key="10">
    <source>
        <dbReference type="ARBA" id="ARBA00022840"/>
    </source>
</evidence>
<dbReference type="PANTHER" id="PTHR23255">
    <property type="entry name" value="TRANSFORMING GROWTH FACTOR-BETA RECEPTOR TYPE I AND II"/>
    <property type="match status" value="1"/>
</dbReference>
<evidence type="ECO:0000256" key="9">
    <source>
        <dbReference type="ARBA" id="ARBA00022777"/>
    </source>
</evidence>
<dbReference type="GO" id="GO:0005886">
    <property type="term" value="C:plasma membrane"/>
    <property type="evidence" value="ECO:0007669"/>
    <property type="project" value="TreeGrafter"/>
</dbReference>
<feature type="domain" description="Protein kinase" evidence="14">
    <location>
        <begin position="27"/>
        <end position="325"/>
    </location>
</feature>
<dbReference type="EC" id="2.7.11.30" evidence="3"/>
<name>A0A3B3T6M0_9TELE</name>
<dbReference type="GeneTree" id="ENSGT00940000160885"/>
<dbReference type="Pfam" id="PF07714">
    <property type="entry name" value="PK_Tyr_Ser-Thr"/>
    <property type="match status" value="1"/>
</dbReference>
<keyword evidence="8" id="KW-0547">Nucleotide-binding</keyword>
<dbReference type="PANTHER" id="PTHR23255:SF49">
    <property type="entry name" value="ANTI-MUELLERIAN HORMONE TYPE-2 RECEPTOR"/>
    <property type="match status" value="1"/>
</dbReference>
<reference evidence="15" key="2">
    <citation type="submission" date="2025-09" db="UniProtKB">
        <authorList>
            <consortium name="Ensembl"/>
        </authorList>
    </citation>
    <scope>IDENTIFICATION</scope>
</reference>
<dbReference type="InterPro" id="IPR000719">
    <property type="entry name" value="Prot_kinase_dom"/>
</dbReference>
<dbReference type="Gene3D" id="1.10.510.10">
    <property type="entry name" value="Transferase(Phosphotransferase) domain 1"/>
    <property type="match status" value="1"/>
</dbReference>
<dbReference type="Proteomes" id="UP000261540">
    <property type="component" value="Unplaced"/>
</dbReference>
<dbReference type="SUPFAM" id="SSF56112">
    <property type="entry name" value="Protein kinase-like (PK-like)"/>
    <property type="match status" value="1"/>
</dbReference>
<dbReference type="InterPro" id="IPR008266">
    <property type="entry name" value="Tyr_kinase_AS"/>
</dbReference>
<organism evidence="15 16">
    <name type="scientific">Paramormyrops kingsleyae</name>
    <dbReference type="NCBI Taxonomy" id="1676925"/>
    <lineage>
        <taxon>Eukaryota</taxon>
        <taxon>Metazoa</taxon>
        <taxon>Chordata</taxon>
        <taxon>Craniata</taxon>
        <taxon>Vertebrata</taxon>
        <taxon>Euteleostomi</taxon>
        <taxon>Actinopterygii</taxon>
        <taxon>Neopterygii</taxon>
        <taxon>Teleostei</taxon>
        <taxon>Osteoglossocephala</taxon>
        <taxon>Osteoglossomorpha</taxon>
        <taxon>Osteoglossiformes</taxon>
        <taxon>Mormyridae</taxon>
        <taxon>Paramormyrops</taxon>
    </lineage>
</organism>
<dbReference type="InterPro" id="IPR000333">
    <property type="entry name" value="TGFB_receptor"/>
</dbReference>
<dbReference type="Gene3D" id="3.30.200.20">
    <property type="entry name" value="Phosphorylase Kinase, domain 1"/>
    <property type="match status" value="1"/>
</dbReference>
<keyword evidence="6" id="KW-0812">Transmembrane</keyword>
<dbReference type="InterPro" id="IPR011009">
    <property type="entry name" value="Kinase-like_dom_sf"/>
</dbReference>
<proteinExistence type="inferred from homology"/>
<evidence type="ECO:0000256" key="7">
    <source>
        <dbReference type="ARBA" id="ARBA00022729"/>
    </source>
</evidence>
<evidence type="ECO:0000256" key="2">
    <source>
        <dbReference type="ARBA" id="ARBA00009605"/>
    </source>
</evidence>
<accession>A0A3B3T6M0</accession>
<keyword evidence="7" id="KW-0732">Signal</keyword>
<dbReference type="AlphaFoldDB" id="A0A3B3T6M0"/>
<evidence type="ECO:0000259" key="14">
    <source>
        <dbReference type="PROSITE" id="PS50011"/>
    </source>
</evidence>
<dbReference type="InterPro" id="IPR001245">
    <property type="entry name" value="Ser-Thr/Tyr_kinase_cat_dom"/>
</dbReference>
<keyword evidence="10" id="KW-0067">ATP-binding</keyword>
<sequence length="362" mass="40943">MCLLRDTVSPEPKCCLYIYTKNIFFYPKDSEVVVSGHFSSVWQGCLNKATVAVKVFPAAHRRSFIKEREVFGLPLMEHPGLVYFLGAGMEPTGGHWVLLLELAKYGPLKTFLSSYSIDWLSSLKMAQTLSQGLAFLHTDMYRNELHKPAITHGDLSSSNVLVRVDGTCTLCNFGCATVLRTCSGQPRLQKQRESPQLRSQVGTLCYTSPEILEGCVNLNNDLWLIQGDVYALGLLLWELWSRCSDLYAVPEHQLPYEAELGPSPSLDDLILFVSQRRERPTLPIPWRQFTQAFSAMNDILEDCWDHEPEARLTAQCAANRLAAYYLSPLNSPASHLKITFRNEIMHLCINWCMLELTEVTAM</sequence>
<dbReference type="GO" id="GO:0005524">
    <property type="term" value="F:ATP binding"/>
    <property type="evidence" value="ECO:0007669"/>
    <property type="project" value="UniProtKB-KW"/>
</dbReference>
<comment type="subcellular location">
    <subcellularLocation>
        <location evidence="1">Membrane</location>
        <topology evidence="1">Single-pass type I membrane protein</topology>
    </subcellularLocation>
</comment>
<evidence type="ECO:0000256" key="13">
    <source>
        <dbReference type="ARBA" id="ARBA00023170"/>
    </source>
</evidence>
<dbReference type="PROSITE" id="PS00109">
    <property type="entry name" value="PROTEIN_KINASE_TYR"/>
    <property type="match status" value="1"/>
</dbReference>
<evidence type="ECO:0000256" key="3">
    <source>
        <dbReference type="ARBA" id="ARBA00012401"/>
    </source>
</evidence>
<keyword evidence="12" id="KW-0472">Membrane</keyword>
<dbReference type="STRING" id="1676925.ENSPKIP00000038103"/>
<dbReference type="PROSITE" id="PS50011">
    <property type="entry name" value="PROTEIN_KINASE_DOM"/>
    <property type="match status" value="1"/>
</dbReference>
<evidence type="ECO:0000256" key="4">
    <source>
        <dbReference type="ARBA" id="ARBA00022527"/>
    </source>
</evidence>
<evidence type="ECO:0000256" key="1">
    <source>
        <dbReference type="ARBA" id="ARBA00004479"/>
    </source>
</evidence>
<dbReference type="GO" id="GO:0030509">
    <property type="term" value="P:BMP signaling pathway"/>
    <property type="evidence" value="ECO:0007669"/>
    <property type="project" value="TreeGrafter"/>
</dbReference>
<comment type="similarity">
    <text evidence="2">Belongs to the protein kinase superfamily. TKL Ser/Thr protein kinase family. TGFB receptor subfamily.</text>
</comment>
<evidence type="ECO:0000256" key="8">
    <source>
        <dbReference type="ARBA" id="ARBA00022741"/>
    </source>
</evidence>
<dbReference type="GO" id="GO:0043235">
    <property type="term" value="C:receptor complex"/>
    <property type="evidence" value="ECO:0007669"/>
    <property type="project" value="TreeGrafter"/>
</dbReference>
<dbReference type="Ensembl" id="ENSPKIT00000019092.1">
    <property type="protein sequence ID" value="ENSPKIP00000038103.1"/>
    <property type="gene ID" value="ENSPKIG00000015976.1"/>
</dbReference>
<evidence type="ECO:0000313" key="16">
    <source>
        <dbReference type="Proteomes" id="UP000261540"/>
    </source>
</evidence>
<dbReference type="GO" id="GO:0005024">
    <property type="term" value="F:transforming growth factor beta receptor activity"/>
    <property type="evidence" value="ECO:0007669"/>
    <property type="project" value="TreeGrafter"/>
</dbReference>
<evidence type="ECO:0000256" key="5">
    <source>
        <dbReference type="ARBA" id="ARBA00022679"/>
    </source>
</evidence>
<evidence type="ECO:0000256" key="12">
    <source>
        <dbReference type="ARBA" id="ARBA00023136"/>
    </source>
</evidence>
<keyword evidence="16" id="KW-1185">Reference proteome</keyword>